<evidence type="ECO:0000256" key="1">
    <source>
        <dbReference type="ARBA" id="ARBA00004496"/>
    </source>
</evidence>
<dbReference type="InterPro" id="IPR035892">
    <property type="entry name" value="C2_domain_sf"/>
</dbReference>
<keyword evidence="4" id="KW-0268">Exocytosis</keyword>
<dbReference type="EMBL" id="FR905252">
    <property type="protein sequence ID" value="CDQ77657.1"/>
    <property type="molecule type" value="Genomic_DNA"/>
</dbReference>
<feature type="domain" description="C2" evidence="7">
    <location>
        <begin position="1029"/>
        <end position="1154"/>
    </location>
</feature>
<reference evidence="10" key="2">
    <citation type="submission" date="2014-03" db="EMBL/GenBank/DDBJ databases">
        <authorList>
            <person name="Genoscope - CEA"/>
        </authorList>
    </citation>
    <scope>NUCLEOTIDE SEQUENCE</scope>
</reference>
<reference evidence="10" key="1">
    <citation type="journal article" date="2014" name="Nat. Commun.">
        <title>The rainbow trout genome provides novel insights into evolution after whole-genome duplication in vertebrates.</title>
        <authorList>
            <person name="Berthelot C."/>
            <person name="Brunet F."/>
            <person name="Chalopin D."/>
            <person name="Juanchich A."/>
            <person name="Bernard M."/>
            <person name="Noel B."/>
            <person name="Bento P."/>
            <person name="Da Silva C."/>
            <person name="Labadie K."/>
            <person name="Alberti A."/>
            <person name="Aury J.M."/>
            <person name="Louis A."/>
            <person name="Dehais P."/>
            <person name="Bardou P."/>
            <person name="Montfort J."/>
            <person name="Klopp C."/>
            <person name="Cabau C."/>
            <person name="Gaspin C."/>
            <person name="Thorgaard G.H."/>
            <person name="Boussaha M."/>
            <person name="Quillet E."/>
            <person name="Guyomard R."/>
            <person name="Galiana D."/>
            <person name="Bobe J."/>
            <person name="Volff J.N."/>
            <person name="Genet C."/>
            <person name="Wincker P."/>
            <person name="Jaillon O."/>
            <person name="Roest Crollius H."/>
            <person name="Guiguen Y."/>
        </authorList>
    </citation>
    <scope>NUCLEOTIDE SEQUENCE [LARGE SCALE GENOMIC DNA]</scope>
</reference>
<dbReference type="GO" id="GO:0098793">
    <property type="term" value="C:presynapse"/>
    <property type="evidence" value="ECO:0007669"/>
    <property type="project" value="GOC"/>
</dbReference>
<dbReference type="Gene3D" id="1.20.58.1100">
    <property type="match status" value="1"/>
</dbReference>
<keyword evidence="5" id="KW-0963">Cytoplasm</keyword>
<evidence type="ECO:0000259" key="9">
    <source>
        <dbReference type="PROSITE" id="PS51259"/>
    </source>
</evidence>
<dbReference type="PROSITE" id="PS51259">
    <property type="entry name" value="MHD2"/>
    <property type="match status" value="1"/>
</dbReference>
<dbReference type="Gene3D" id="1.10.357.50">
    <property type="match status" value="1"/>
</dbReference>
<evidence type="ECO:0000313" key="11">
    <source>
        <dbReference type="Proteomes" id="UP000193380"/>
    </source>
</evidence>
<evidence type="ECO:0000259" key="7">
    <source>
        <dbReference type="PROSITE" id="PS50004"/>
    </source>
</evidence>
<dbReference type="GO" id="GO:0031902">
    <property type="term" value="C:late endosome membrane"/>
    <property type="evidence" value="ECO:0007669"/>
    <property type="project" value="TreeGrafter"/>
</dbReference>
<dbReference type="Proteomes" id="UP000193380">
    <property type="component" value="Unassembled WGS sequence"/>
</dbReference>
<dbReference type="GO" id="GO:0055038">
    <property type="term" value="C:recycling endosome membrane"/>
    <property type="evidence" value="ECO:0007669"/>
    <property type="project" value="TreeGrafter"/>
</dbReference>
<protein>
    <recommendedName>
        <fullName evidence="12">BAI1-associated protein 3</fullName>
    </recommendedName>
</protein>
<comment type="subcellular location">
    <subcellularLocation>
        <location evidence="1">Cytoplasm</location>
    </subcellularLocation>
    <subcellularLocation>
        <location evidence="2">Late endosome</location>
    </subcellularLocation>
</comment>
<name>A0A060XEJ8_ONCMY</name>
<dbReference type="GO" id="GO:0005886">
    <property type="term" value="C:plasma membrane"/>
    <property type="evidence" value="ECO:0007669"/>
    <property type="project" value="TreeGrafter"/>
</dbReference>
<dbReference type="InterPro" id="IPR000008">
    <property type="entry name" value="C2_dom"/>
</dbReference>
<evidence type="ECO:0000259" key="8">
    <source>
        <dbReference type="PROSITE" id="PS51258"/>
    </source>
</evidence>
<dbReference type="Pfam" id="PF00168">
    <property type="entry name" value="C2"/>
    <property type="match status" value="3"/>
</dbReference>
<evidence type="ECO:0008006" key="12">
    <source>
        <dbReference type="Google" id="ProtNLM"/>
    </source>
</evidence>
<dbReference type="PROSITE" id="PS51258">
    <property type="entry name" value="MHD1"/>
    <property type="match status" value="1"/>
</dbReference>
<dbReference type="AlphaFoldDB" id="A0A060XEJ8"/>
<dbReference type="InterPro" id="IPR052095">
    <property type="entry name" value="UNC-13_domain"/>
</dbReference>
<organism evidence="10 11">
    <name type="scientific">Oncorhynchus mykiss</name>
    <name type="common">Rainbow trout</name>
    <name type="synonym">Salmo gairdneri</name>
    <dbReference type="NCBI Taxonomy" id="8022"/>
    <lineage>
        <taxon>Eukaryota</taxon>
        <taxon>Metazoa</taxon>
        <taxon>Chordata</taxon>
        <taxon>Craniata</taxon>
        <taxon>Vertebrata</taxon>
        <taxon>Euteleostomi</taxon>
        <taxon>Actinopterygii</taxon>
        <taxon>Neopterygii</taxon>
        <taxon>Teleostei</taxon>
        <taxon>Protacanthopterygii</taxon>
        <taxon>Salmoniformes</taxon>
        <taxon>Salmonidae</taxon>
        <taxon>Salmoninae</taxon>
        <taxon>Oncorhynchus</taxon>
    </lineage>
</organism>
<dbReference type="GO" id="GO:1905413">
    <property type="term" value="P:regulation of dense core granule exocytosis"/>
    <property type="evidence" value="ECO:0007669"/>
    <property type="project" value="TreeGrafter"/>
</dbReference>
<evidence type="ECO:0000256" key="2">
    <source>
        <dbReference type="ARBA" id="ARBA00004603"/>
    </source>
</evidence>
<feature type="domain" description="MHD1" evidence="8">
    <location>
        <begin position="676"/>
        <end position="792"/>
    </location>
</feature>
<dbReference type="SMART" id="SM00239">
    <property type="entry name" value="C2"/>
    <property type="match status" value="2"/>
</dbReference>
<dbReference type="PANTHER" id="PTHR45999">
    <property type="entry name" value="UNC-13-4A, ISOFORM B"/>
    <property type="match status" value="1"/>
</dbReference>
<evidence type="ECO:0000256" key="6">
    <source>
        <dbReference type="ARBA" id="ARBA00022753"/>
    </source>
</evidence>
<dbReference type="GO" id="GO:0001956">
    <property type="term" value="P:positive regulation of neurotransmitter secretion"/>
    <property type="evidence" value="ECO:0007669"/>
    <property type="project" value="TreeGrafter"/>
</dbReference>
<keyword evidence="6" id="KW-0967">Endosome</keyword>
<comment type="similarity">
    <text evidence="3">Belongs to the unc-13 family.</text>
</comment>
<dbReference type="InterPro" id="IPR014770">
    <property type="entry name" value="Munc13_1"/>
</dbReference>
<dbReference type="CDD" id="cd04009">
    <property type="entry name" value="C2B_Munc13-like"/>
    <property type="match status" value="1"/>
</dbReference>
<dbReference type="PROSITE" id="PS50004">
    <property type="entry name" value="C2"/>
    <property type="match status" value="2"/>
</dbReference>
<dbReference type="GO" id="GO:0000149">
    <property type="term" value="F:SNARE binding"/>
    <property type="evidence" value="ECO:0007669"/>
    <property type="project" value="TreeGrafter"/>
</dbReference>
<evidence type="ECO:0000313" key="10">
    <source>
        <dbReference type="EMBL" id="CDQ77657.1"/>
    </source>
</evidence>
<proteinExistence type="inferred from homology"/>
<evidence type="ECO:0000256" key="5">
    <source>
        <dbReference type="ARBA" id="ARBA00022490"/>
    </source>
</evidence>
<feature type="domain" description="C2" evidence="7">
    <location>
        <begin position="176"/>
        <end position="335"/>
    </location>
</feature>
<accession>A0A060XEJ8</accession>
<dbReference type="CDD" id="cd08676">
    <property type="entry name" value="C2A_Munc13-like"/>
    <property type="match status" value="1"/>
</dbReference>
<evidence type="ECO:0000256" key="3">
    <source>
        <dbReference type="ARBA" id="ARBA00005823"/>
    </source>
</evidence>
<gene>
    <name evidence="10" type="ORF">GSONMT00004921001</name>
</gene>
<dbReference type="GO" id="GO:0032588">
    <property type="term" value="C:trans-Golgi network membrane"/>
    <property type="evidence" value="ECO:0007669"/>
    <property type="project" value="TreeGrafter"/>
</dbReference>
<dbReference type="PANTHER" id="PTHR45999:SF1">
    <property type="entry name" value="BAI1-ASSOCIATED PROTEIN 3"/>
    <property type="match status" value="1"/>
</dbReference>
<dbReference type="GO" id="GO:0099503">
    <property type="term" value="C:secretory vesicle"/>
    <property type="evidence" value="ECO:0007669"/>
    <property type="project" value="TreeGrafter"/>
</dbReference>
<dbReference type="SUPFAM" id="SSF49562">
    <property type="entry name" value="C2 domain (Calcium/lipid-binding domain, CaLB)"/>
    <property type="match status" value="2"/>
</dbReference>
<dbReference type="GO" id="GO:0006887">
    <property type="term" value="P:exocytosis"/>
    <property type="evidence" value="ECO:0007669"/>
    <property type="project" value="UniProtKB-KW"/>
</dbReference>
<dbReference type="STRING" id="8022.A0A060XEJ8"/>
<sequence length="1206" mass="138731">MNLFKGSLVSLHQTLKLFWSNYLDLNMLSDGNGEFFVRMNGILQKQENLLRAAQVEVNPKPPYLSLSVSPQCEGEGNTAAPPAEHVDQAFVPERSSRRELDLLYEEAVYTVVNRVGVPSPEYITNEGDIFSYLLKVQSGDSEIEPVQPSWIGLMRTQIIGKGCNAYHHCIIVFDMGQEEHDIILQRVQESKRASFTMRVSVMKGKNLMAKDANGYSDPYCMLGILLGQSPRETEDKKERKFSFRKRKEKLEKRSSTKEVLAATCIQVTEVKPETLNPVWNEHFVFDIDDVHGDLLHMDIWDHDDDVSVAEACKKLNEVSGLRGMGRYFKQIAKSVRSNGTSSSGSSEDNADDFLGCINIPLNEIPVMGYDKWFKLEPRSSASKVQGECHLILRLFTTQRDTTLSKRESKEVIHKKMLSQILEYEHAHIQKEPYNWNGQVSPPAWTVLSHHAVQTDLSPLQQAIIRWQCYSSHHRSQRMCYTLLLRLLRTIDAEWDPQAVQGDLERQLSDSFRLYTDHCLCLMKSMRQVFPCTSPAAVTRCELMLRSVGHMQTMPAFKTACPLRNELHLEIATVVKKGTVEWYESTISQFKPEDGALEEQLGRLVQVVDAVCADVQRGQNVYNKLFYSAVKVDFFSIAYRQLEKLVADDVSVAMEKVCGTLEQESSRLTQTMGETLLELYMSLKILKRFREFLPLRDTKMMALTGYHNWFKTSIHKWLQIVHDKSCDRIRRAVDMDQVRRRFMELCTLSHMLHIQRQCKKLYRVSLSMMMMMSEMLSVLQNFCSEAVCYSEMIKRKIERSQQGRDIKSLTVQLCIALNNTEHVRVFLGHLPRDLDWQGVEQAMEESCGADGKEQVNKALNGQLYNVDADLQREAKRLITHLTDKMLSELKRYLQHISLSPDSINNDDAVSPLMKYLRDTLVILSESLVKENLARVLLGMWELLLRMILDTVAENMGVQVEFYNRFQYTVETLVLFFCADGERLAIEDLKNHVDYKALDEELRLNKCSSFELIEQYFLEKISQQRTLKHTRFGRISVKCYYDASEQRLTVEILHAADLIALDANGLSDPFVIIELCPHHLFPMAKSQRTQVKLKTLHPVFDELFYFHVSPEQYRHRFACLTFTVMDYDWLSTNDFAGEALAPLSDFCWPGRPNASAAGKTIQPTILHLARSKPSEKPIMRILDARTGDGEAQEFVRKLKEIEKSMEEE</sequence>
<dbReference type="PaxDb" id="8022-A0A060XEJ8"/>
<feature type="domain" description="MHD2" evidence="9">
    <location>
        <begin position="905"/>
        <end position="1014"/>
    </location>
</feature>
<dbReference type="Gene3D" id="2.60.40.150">
    <property type="entry name" value="C2 domain"/>
    <property type="match status" value="2"/>
</dbReference>
<evidence type="ECO:0000256" key="4">
    <source>
        <dbReference type="ARBA" id="ARBA00022483"/>
    </source>
</evidence>
<dbReference type="InterPro" id="IPR014772">
    <property type="entry name" value="Munc13_dom-2"/>
</dbReference>